<protein>
    <submittedName>
        <fullName evidence="1">Uncharacterized protein</fullName>
    </submittedName>
</protein>
<evidence type="ECO:0000313" key="2">
    <source>
        <dbReference type="Proteomes" id="UP000479000"/>
    </source>
</evidence>
<dbReference type="Proteomes" id="UP000479000">
    <property type="component" value="Unassembled WGS sequence"/>
</dbReference>
<gene>
    <name evidence="1" type="ORF">NTEN_LOCUS16072</name>
</gene>
<name>A0A6H5H6A6_9HEMI</name>
<evidence type="ECO:0000313" key="1">
    <source>
        <dbReference type="EMBL" id="CAB0011079.1"/>
    </source>
</evidence>
<organism evidence="1 2">
    <name type="scientific">Nesidiocoris tenuis</name>
    <dbReference type="NCBI Taxonomy" id="355587"/>
    <lineage>
        <taxon>Eukaryota</taxon>
        <taxon>Metazoa</taxon>
        <taxon>Ecdysozoa</taxon>
        <taxon>Arthropoda</taxon>
        <taxon>Hexapoda</taxon>
        <taxon>Insecta</taxon>
        <taxon>Pterygota</taxon>
        <taxon>Neoptera</taxon>
        <taxon>Paraneoptera</taxon>
        <taxon>Hemiptera</taxon>
        <taxon>Heteroptera</taxon>
        <taxon>Panheteroptera</taxon>
        <taxon>Cimicomorpha</taxon>
        <taxon>Miridae</taxon>
        <taxon>Dicyphina</taxon>
        <taxon>Nesidiocoris</taxon>
    </lineage>
</organism>
<dbReference type="AlphaFoldDB" id="A0A6H5H6A6"/>
<proteinExistence type="predicted"/>
<feature type="non-terminal residue" evidence="1">
    <location>
        <position position="1"/>
    </location>
</feature>
<accession>A0A6H5H6A6</accession>
<reference evidence="1 2" key="1">
    <citation type="submission" date="2020-02" db="EMBL/GenBank/DDBJ databases">
        <authorList>
            <person name="Ferguson B K."/>
        </authorList>
    </citation>
    <scope>NUCLEOTIDE SEQUENCE [LARGE SCALE GENOMIC DNA]</scope>
</reference>
<keyword evidence="2" id="KW-1185">Reference proteome</keyword>
<dbReference type="EMBL" id="CADCXU010023709">
    <property type="protein sequence ID" value="CAB0011079.1"/>
    <property type="molecule type" value="Genomic_DNA"/>
</dbReference>
<sequence>YKGAVGRCCRATATRCIRVLQERNAAKVIYYYSTASAVPEPQRHWFRLGAFTISLPVCIDRRRTTIITADDRGKLTDKEGSINKAKFIELTQSAFCGVEYPGAVLSRSRP</sequence>